<dbReference type="EMBL" id="LDRB01000027">
    <property type="protein sequence ID" value="KTR40774.1"/>
    <property type="molecule type" value="Genomic_DNA"/>
</dbReference>
<name>A0ABR5S807_9MICO</name>
<evidence type="ECO:0000256" key="1">
    <source>
        <dbReference type="SAM" id="MobiDB-lite"/>
    </source>
</evidence>
<evidence type="ECO:0000313" key="3">
    <source>
        <dbReference type="Proteomes" id="UP000078335"/>
    </source>
</evidence>
<sequence length="76" mass="7616">MTAANTAVSGDSTLIGPTASARYSSSTAAAATVTARTRRAARPPRKSAAPYTTAPVRPSGTPEHGSHPARAGNLRG</sequence>
<evidence type="ECO:0000313" key="2">
    <source>
        <dbReference type="EMBL" id="KTR40774.1"/>
    </source>
</evidence>
<proteinExistence type="predicted"/>
<protein>
    <submittedName>
        <fullName evidence="2">Uncharacterized protein</fullName>
    </submittedName>
</protein>
<feature type="region of interest" description="Disordered" evidence="1">
    <location>
        <begin position="1"/>
        <end position="76"/>
    </location>
</feature>
<keyword evidence="3" id="KW-1185">Reference proteome</keyword>
<feature type="compositionally biased region" description="Polar residues" evidence="1">
    <location>
        <begin position="1"/>
        <end position="12"/>
    </location>
</feature>
<comment type="caution">
    <text evidence="2">The sequence shown here is derived from an EMBL/GenBank/DDBJ whole genome shotgun (WGS) entry which is preliminary data.</text>
</comment>
<dbReference type="Proteomes" id="UP000078335">
    <property type="component" value="Unassembled WGS sequence"/>
</dbReference>
<accession>A0ABR5S807</accession>
<gene>
    <name evidence="2" type="ORF">NS263_06925</name>
</gene>
<reference evidence="2 3" key="1">
    <citation type="journal article" date="2016" name="Front. Microbiol.">
        <title>Genomic Resource of Rice Seed Associated Bacteria.</title>
        <authorList>
            <person name="Midha S."/>
            <person name="Bansal K."/>
            <person name="Sharma S."/>
            <person name="Kumar N."/>
            <person name="Patil P.P."/>
            <person name="Chaudhry V."/>
            <person name="Patil P.B."/>
        </authorList>
    </citation>
    <scope>NUCLEOTIDE SEQUENCE [LARGE SCALE GENOMIC DNA]</scope>
    <source>
        <strain evidence="2 3">NS263</strain>
    </source>
</reference>
<feature type="compositionally biased region" description="Low complexity" evidence="1">
    <location>
        <begin position="17"/>
        <end position="35"/>
    </location>
</feature>
<feature type="compositionally biased region" description="Basic residues" evidence="1">
    <location>
        <begin position="36"/>
        <end position="45"/>
    </location>
</feature>
<organism evidence="2 3">
    <name type="scientific">Curtobacterium oceanosedimentum</name>
    <dbReference type="NCBI Taxonomy" id="465820"/>
    <lineage>
        <taxon>Bacteria</taxon>
        <taxon>Bacillati</taxon>
        <taxon>Actinomycetota</taxon>
        <taxon>Actinomycetes</taxon>
        <taxon>Micrococcales</taxon>
        <taxon>Microbacteriaceae</taxon>
        <taxon>Curtobacterium</taxon>
    </lineage>
</organism>